<proteinExistence type="predicted"/>
<evidence type="ECO:0000313" key="2">
    <source>
        <dbReference type="Proteomes" id="UP001243844"/>
    </source>
</evidence>
<dbReference type="AlphaFoldDB" id="A0AAW8J5M7"/>
<gene>
    <name evidence="1" type="ORF">RFH47_01820</name>
</gene>
<name>A0AAW8J5M7_9GAMM</name>
<evidence type="ECO:0000313" key="1">
    <source>
        <dbReference type="EMBL" id="MDQ8934485.1"/>
    </source>
</evidence>
<organism evidence="1 2">
    <name type="scientific">Acinetobacter rudis</name>
    <dbReference type="NCBI Taxonomy" id="632955"/>
    <lineage>
        <taxon>Bacteria</taxon>
        <taxon>Pseudomonadati</taxon>
        <taxon>Pseudomonadota</taxon>
        <taxon>Gammaproteobacteria</taxon>
        <taxon>Moraxellales</taxon>
        <taxon>Moraxellaceae</taxon>
        <taxon>Acinetobacter</taxon>
    </lineage>
</organism>
<dbReference type="Gene3D" id="3.90.1480.20">
    <property type="entry name" value="Glycosyl transferase family 29"/>
    <property type="match status" value="1"/>
</dbReference>
<sequence length="209" mass="24366">MYAESKKIILVANSDKVKDINSLIDDGDVIVRFNVPEDDKIKKTGYRTDILFLANTVDLMEDRLKSDKFNSFINSLEDTSIVFPFEDELISKINPKCKVVYRKFFLKFKEYIKNSDNNKYVSYFEEKNIPVDIIDQSYYWAAKDSINADDSSILSTGFIAATYFLNNKKYSDYDLYLCGFTFEGWSGHSWSEEKRHILNLKNKSSIHLI</sequence>
<reference evidence="1" key="1">
    <citation type="submission" date="2023-08" db="EMBL/GenBank/DDBJ databases">
        <title>Emergence of clinically-relevant ST2 carbapenem-resistant Acinetobacter baumannii strains in hospital sewages in Zhejiang, East of China.</title>
        <authorList>
            <person name="Kaichao C."/>
            <person name="Zhang R."/>
        </authorList>
    </citation>
    <scope>NUCLEOTIDE SEQUENCE</scope>
    <source>
        <strain evidence="1">M-RB-37</strain>
    </source>
</reference>
<comment type="caution">
    <text evidence="1">The sequence shown here is derived from an EMBL/GenBank/DDBJ whole genome shotgun (WGS) entry which is preliminary data.</text>
</comment>
<dbReference type="RefSeq" id="WP_308980708.1">
    <property type="nucleotide sequence ID" value="NZ_JAVIDL010000002.1"/>
</dbReference>
<dbReference type="EMBL" id="JAVIDL010000002">
    <property type="protein sequence ID" value="MDQ8934485.1"/>
    <property type="molecule type" value="Genomic_DNA"/>
</dbReference>
<accession>A0AAW8J5M7</accession>
<dbReference type="Proteomes" id="UP001243844">
    <property type="component" value="Unassembled WGS sequence"/>
</dbReference>
<dbReference type="InterPro" id="IPR038578">
    <property type="entry name" value="GT29-like_sf"/>
</dbReference>
<protein>
    <submittedName>
        <fullName evidence="1">Uncharacterized protein</fullName>
    </submittedName>
</protein>